<evidence type="ECO:0000313" key="3">
    <source>
        <dbReference type="Proteomes" id="UP001597178"/>
    </source>
</evidence>
<protein>
    <recommendedName>
        <fullName evidence="4">Germination protein YpeB</fullName>
    </recommendedName>
</protein>
<evidence type="ECO:0008006" key="4">
    <source>
        <dbReference type="Google" id="ProtNLM"/>
    </source>
</evidence>
<dbReference type="EMBL" id="JBHTNH010000029">
    <property type="protein sequence ID" value="MFD1363134.1"/>
    <property type="molecule type" value="Genomic_DNA"/>
</dbReference>
<accession>A0ABW3ZY15</accession>
<proteinExistence type="predicted"/>
<keyword evidence="1" id="KW-0175">Coiled coil</keyword>
<name>A0ABW3ZY15_9BACI</name>
<evidence type="ECO:0000313" key="2">
    <source>
        <dbReference type="EMBL" id="MFD1363134.1"/>
    </source>
</evidence>
<feature type="coiled-coil region" evidence="1">
    <location>
        <begin position="60"/>
        <end position="87"/>
    </location>
</feature>
<gene>
    <name evidence="2" type="ORF">ACFQ4A_15905</name>
</gene>
<dbReference type="RefSeq" id="WP_079708064.1">
    <property type="nucleotide sequence ID" value="NZ_JBHTNH010000029.1"/>
</dbReference>
<sequence>MKKLPLDKIKTCLLILVGFALVVTGVLLYQEKQESKRQYEIFLNHFYHELTSVMQPLDSILEKSLEGKELEQALQQVEQNLEATDRVLNAGSLFVDRDIASHVSFFSNHPINQFADDNTLTNEEVQYLENLKEDLDTIQMGLYSDETGQENPELSIRVFNDIITGGSGHDSGFLTEHKSVSVPFQMIDPKQAPERIQKWMEHNTSTEQKKVFLVDGRTYVLIVSDHGQNSFHQVEITEMARTGGGIKVAYESEEQSVHGDNVKQELAVAIAELEMETERSFQFTSLLEDKQNENGSNSTSHVSVTAEAELVFPEKLSIDGDVIK</sequence>
<comment type="caution">
    <text evidence="2">The sequence shown here is derived from an EMBL/GenBank/DDBJ whole genome shotgun (WGS) entry which is preliminary data.</text>
</comment>
<reference evidence="3" key="1">
    <citation type="journal article" date="2019" name="Int. J. Syst. Evol. Microbiol.">
        <title>The Global Catalogue of Microorganisms (GCM) 10K type strain sequencing project: providing services to taxonomists for standard genome sequencing and annotation.</title>
        <authorList>
            <consortium name="The Broad Institute Genomics Platform"/>
            <consortium name="The Broad Institute Genome Sequencing Center for Infectious Disease"/>
            <person name="Wu L."/>
            <person name="Ma J."/>
        </authorList>
    </citation>
    <scope>NUCLEOTIDE SEQUENCE [LARGE SCALE GENOMIC DNA]</scope>
    <source>
        <strain evidence="3">CCUG 54822</strain>
    </source>
</reference>
<dbReference type="Proteomes" id="UP001597178">
    <property type="component" value="Unassembled WGS sequence"/>
</dbReference>
<evidence type="ECO:0000256" key="1">
    <source>
        <dbReference type="SAM" id="Coils"/>
    </source>
</evidence>
<keyword evidence="3" id="KW-1185">Reference proteome</keyword>
<organism evidence="2 3">
    <name type="scientific">Lentibacillus salinarum</name>
    <dbReference type="NCBI Taxonomy" id="446820"/>
    <lineage>
        <taxon>Bacteria</taxon>
        <taxon>Bacillati</taxon>
        <taxon>Bacillota</taxon>
        <taxon>Bacilli</taxon>
        <taxon>Bacillales</taxon>
        <taxon>Bacillaceae</taxon>
        <taxon>Lentibacillus</taxon>
    </lineage>
</organism>